<evidence type="ECO:0000256" key="2">
    <source>
        <dbReference type="SAM" id="Phobius"/>
    </source>
</evidence>
<keyword evidence="4" id="KW-1185">Reference proteome</keyword>
<dbReference type="AlphaFoldDB" id="A0A9P6H8L6"/>
<evidence type="ECO:0000256" key="1">
    <source>
        <dbReference type="SAM" id="MobiDB-lite"/>
    </source>
</evidence>
<feature type="transmembrane region" description="Helical" evidence="2">
    <location>
        <begin position="119"/>
        <end position="136"/>
    </location>
</feature>
<gene>
    <name evidence="3" type="ORF">BJ322DRAFT_233171</name>
</gene>
<accession>A0A9P6H8L6</accession>
<keyword evidence="2" id="KW-0812">Transmembrane</keyword>
<reference evidence="3" key="2">
    <citation type="submission" date="2020-11" db="EMBL/GenBank/DDBJ databases">
        <authorList>
            <consortium name="DOE Joint Genome Institute"/>
            <person name="Kuo A."/>
            <person name="Miyauchi S."/>
            <person name="Kiss E."/>
            <person name="Drula E."/>
            <person name="Kohler A."/>
            <person name="Sanchez-Garcia M."/>
            <person name="Andreopoulos B."/>
            <person name="Barry K.W."/>
            <person name="Bonito G."/>
            <person name="Buee M."/>
            <person name="Carver A."/>
            <person name="Chen C."/>
            <person name="Cichocki N."/>
            <person name="Clum A."/>
            <person name="Culley D."/>
            <person name="Crous P.W."/>
            <person name="Fauchery L."/>
            <person name="Girlanda M."/>
            <person name="Hayes R."/>
            <person name="Keri Z."/>
            <person name="Labutti K."/>
            <person name="Lipzen A."/>
            <person name="Lombard V."/>
            <person name="Magnuson J."/>
            <person name="Maillard F."/>
            <person name="Morin E."/>
            <person name="Murat C."/>
            <person name="Nolan M."/>
            <person name="Ohm R."/>
            <person name="Pangilinan J."/>
            <person name="Pereira M."/>
            <person name="Perotto S."/>
            <person name="Peter M."/>
            <person name="Riley R."/>
            <person name="Sitrit Y."/>
            <person name="Stielow B."/>
            <person name="Szollosi G."/>
            <person name="Zifcakova L."/>
            <person name="Stursova M."/>
            <person name="Spatafora J.W."/>
            <person name="Tedersoo L."/>
            <person name="Vaario L.-M."/>
            <person name="Yamada A."/>
            <person name="Yan M."/>
            <person name="Wang P."/>
            <person name="Xu J."/>
            <person name="Bruns T."/>
            <person name="Baldrian P."/>
            <person name="Vilgalys R."/>
            <person name="Henrissat B."/>
            <person name="Grigoriev I.V."/>
            <person name="Hibbett D."/>
            <person name="Nagy L.G."/>
            <person name="Martin F.M."/>
        </authorList>
    </citation>
    <scope>NUCLEOTIDE SEQUENCE</scope>
    <source>
        <strain evidence="3">UH-Tt-Lm1</strain>
    </source>
</reference>
<name>A0A9P6H8L6_9AGAM</name>
<dbReference type="Proteomes" id="UP000736335">
    <property type="component" value="Unassembled WGS sequence"/>
</dbReference>
<sequence>MYGRVAESTTAGKREHHSKTFTSTITQSLPLTSISRLVPPPLDCRVSTTISQPSSVRFDPNPRVRTGATLWSTTATCEVRSQVSFGARFRVGWGIVPADSWSQRYTMKILRTKPVSRRLKVLTAVIILMVVLMLIMREDKHVAVACFSVLLMCLSKSKSLVQVPSGSEMPTPPRRPLWGKENFVGGLPTSAELRPRQITKIRTLAASFWSFSGSINSYFQSGGRRSDPCLEPQ</sequence>
<protein>
    <submittedName>
        <fullName evidence="3">Uncharacterized protein</fullName>
    </submittedName>
</protein>
<comment type="caution">
    <text evidence="3">The sequence shown here is derived from an EMBL/GenBank/DDBJ whole genome shotgun (WGS) entry which is preliminary data.</text>
</comment>
<organism evidence="3 4">
    <name type="scientific">Thelephora terrestris</name>
    <dbReference type="NCBI Taxonomy" id="56493"/>
    <lineage>
        <taxon>Eukaryota</taxon>
        <taxon>Fungi</taxon>
        <taxon>Dikarya</taxon>
        <taxon>Basidiomycota</taxon>
        <taxon>Agaricomycotina</taxon>
        <taxon>Agaricomycetes</taxon>
        <taxon>Thelephorales</taxon>
        <taxon>Thelephoraceae</taxon>
        <taxon>Thelephora</taxon>
    </lineage>
</organism>
<keyword evidence="2" id="KW-0472">Membrane</keyword>
<feature type="region of interest" description="Disordered" evidence="1">
    <location>
        <begin position="1"/>
        <end position="22"/>
    </location>
</feature>
<evidence type="ECO:0000313" key="4">
    <source>
        <dbReference type="Proteomes" id="UP000736335"/>
    </source>
</evidence>
<keyword evidence="2" id="KW-1133">Transmembrane helix</keyword>
<proteinExistence type="predicted"/>
<evidence type="ECO:0000313" key="3">
    <source>
        <dbReference type="EMBL" id="KAF9781612.1"/>
    </source>
</evidence>
<reference evidence="3" key="1">
    <citation type="journal article" date="2020" name="Nat. Commun.">
        <title>Large-scale genome sequencing of mycorrhizal fungi provides insights into the early evolution of symbiotic traits.</title>
        <authorList>
            <person name="Miyauchi S."/>
            <person name="Kiss E."/>
            <person name="Kuo A."/>
            <person name="Drula E."/>
            <person name="Kohler A."/>
            <person name="Sanchez-Garcia M."/>
            <person name="Morin E."/>
            <person name="Andreopoulos B."/>
            <person name="Barry K.W."/>
            <person name="Bonito G."/>
            <person name="Buee M."/>
            <person name="Carver A."/>
            <person name="Chen C."/>
            <person name="Cichocki N."/>
            <person name="Clum A."/>
            <person name="Culley D."/>
            <person name="Crous P.W."/>
            <person name="Fauchery L."/>
            <person name="Girlanda M."/>
            <person name="Hayes R.D."/>
            <person name="Keri Z."/>
            <person name="LaButti K."/>
            <person name="Lipzen A."/>
            <person name="Lombard V."/>
            <person name="Magnuson J."/>
            <person name="Maillard F."/>
            <person name="Murat C."/>
            <person name="Nolan M."/>
            <person name="Ohm R.A."/>
            <person name="Pangilinan J."/>
            <person name="Pereira M.F."/>
            <person name="Perotto S."/>
            <person name="Peter M."/>
            <person name="Pfister S."/>
            <person name="Riley R."/>
            <person name="Sitrit Y."/>
            <person name="Stielow J.B."/>
            <person name="Szollosi G."/>
            <person name="Zifcakova L."/>
            <person name="Stursova M."/>
            <person name="Spatafora J.W."/>
            <person name="Tedersoo L."/>
            <person name="Vaario L.M."/>
            <person name="Yamada A."/>
            <person name="Yan M."/>
            <person name="Wang P."/>
            <person name="Xu J."/>
            <person name="Bruns T."/>
            <person name="Baldrian P."/>
            <person name="Vilgalys R."/>
            <person name="Dunand C."/>
            <person name="Henrissat B."/>
            <person name="Grigoriev I.V."/>
            <person name="Hibbett D."/>
            <person name="Nagy L.G."/>
            <person name="Martin F.M."/>
        </authorList>
    </citation>
    <scope>NUCLEOTIDE SEQUENCE</scope>
    <source>
        <strain evidence="3">UH-Tt-Lm1</strain>
    </source>
</reference>
<dbReference type="EMBL" id="WIUZ02000013">
    <property type="protein sequence ID" value="KAF9781612.1"/>
    <property type="molecule type" value="Genomic_DNA"/>
</dbReference>